<feature type="compositionally biased region" description="Polar residues" evidence="1">
    <location>
        <begin position="1"/>
        <end position="10"/>
    </location>
</feature>
<reference evidence="2" key="2">
    <citation type="journal article" date="2015" name="Data Brief">
        <title>Shoot transcriptome of the giant reed, Arundo donax.</title>
        <authorList>
            <person name="Barrero R.A."/>
            <person name="Guerrero F.D."/>
            <person name="Moolhuijzen P."/>
            <person name="Goolsby J.A."/>
            <person name="Tidwell J."/>
            <person name="Bellgard S.E."/>
            <person name="Bellgard M.I."/>
        </authorList>
    </citation>
    <scope>NUCLEOTIDE SEQUENCE</scope>
    <source>
        <tissue evidence="2">Shoot tissue taken approximately 20 cm above the soil surface</tissue>
    </source>
</reference>
<sequence length="54" mass="5477">MSLAYSTATGRSAEARQKSASTSSGESCLEAGTLRRARSALREAPALASNCGSV</sequence>
<proteinExistence type="predicted"/>
<reference evidence="2" key="1">
    <citation type="submission" date="2014-09" db="EMBL/GenBank/DDBJ databases">
        <authorList>
            <person name="Magalhaes I.L.F."/>
            <person name="Oliveira U."/>
            <person name="Santos F.R."/>
            <person name="Vidigal T.H.D.A."/>
            <person name="Brescovit A.D."/>
            <person name="Santos A.J."/>
        </authorList>
    </citation>
    <scope>NUCLEOTIDE SEQUENCE</scope>
    <source>
        <tissue evidence="2">Shoot tissue taken approximately 20 cm above the soil surface</tissue>
    </source>
</reference>
<dbReference type="AlphaFoldDB" id="A0A0A8ZK32"/>
<protein>
    <submittedName>
        <fullName evidence="2">JMJ903</fullName>
    </submittedName>
</protein>
<organism evidence="2">
    <name type="scientific">Arundo donax</name>
    <name type="common">Giant reed</name>
    <name type="synonym">Donax arundinaceus</name>
    <dbReference type="NCBI Taxonomy" id="35708"/>
    <lineage>
        <taxon>Eukaryota</taxon>
        <taxon>Viridiplantae</taxon>
        <taxon>Streptophyta</taxon>
        <taxon>Embryophyta</taxon>
        <taxon>Tracheophyta</taxon>
        <taxon>Spermatophyta</taxon>
        <taxon>Magnoliopsida</taxon>
        <taxon>Liliopsida</taxon>
        <taxon>Poales</taxon>
        <taxon>Poaceae</taxon>
        <taxon>PACMAD clade</taxon>
        <taxon>Arundinoideae</taxon>
        <taxon>Arundineae</taxon>
        <taxon>Arundo</taxon>
    </lineage>
</organism>
<name>A0A0A8ZK32_ARUDO</name>
<feature type="region of interest" description="Disordered" evidence="1">
    <location>
        <begin position="1"/>
        <end position="30"/>
    </location>
</feature>
<dbReference type="EMBL" id="GBRH01262678">
    <property type="protein sequence ID" value="JAD35217.1"/>
    <property type="molecule type" value="Transcribed_RNA"/>
</dbReference>
<evidence type="ECO:0000313" key="2">
    <source>
        <dbReference type="EMBL" id="JAD35217.1"/>
    </source>
</evidence>
<evidence type="ECO:0000256" key="1">
    <source>
        <dbReference type="SAM" id="MobiDB-lite"/>
    </source>
</evidence>
<accession>A0A0A8ZK32</accession>